<evidence type="ECO:0000313" key="14">
    <source>
        <dbReference type="EMBL" id="QCR15204.1"/>
    </source>
</evidence>
<keyword evidence="6 11" id="KW-0418">Kinase</keyword>
<keyword evidence="3 11" id="KW-0479">Metal-binding</keyword>
<keyword evidence="4 11" id="KW-0545">Nucleotide biosynthesis</keyword>
<organism evidence="14 15">
    <name type="scientific">Methanosarcina mazei</name>
    <name type="common">Methanosarcina frisia</name>
    <dbReference type="NCBI Taxonomy" id="2209"/>
    <lineage>
        <taxon>Archaea</taxon>
        <taxon>Methanobacteriati</taxon>
        <taxon>Methanobacteriota</taxon>
        <taxon>Stenosarchaea group</taxon>
        <taxon>Methanomicrobia</taxon>
        <taxon>Methanosarcinales</taxon>
        <taxon>Methanosarcinaceae</taxon>
        <taxon>Methanosarcina</taxon>
    </lineage>
</organism>
<dbReference type="InterPro" id="IPR000836">
    <property type="entry name" value="PRTase_dom"/>
</dbReference>
<dbReference type="Proteomes" id="UP000300067">
    <property type="component" value="Chromosome"/>
</dbReference>
<comment type="function">
    <text evidence="11">Involved in the biosynthesis of the central metabolite phospho-alpha-D-ribosyl-1-pyrophosphate (PRPP) via the transfer of pyrophosphoryl group from ATP to 1-hydroxyl of ribose-5-phosphate (Rib-5-P).</text>
</comment>
<sequence>MEYIKTATEVYILKIIGGPASQLLASRTARALGTEPVLCEFNRFPDGELYLRIAEEIENEKVTLIQSTPTDSDFVALLQLIDACEGAAEINVVIPYMGYARQDKKFKSGEPVSARAIARCINADRVFTINIHEKSVLEHFPCPAENLDAAALIGSYVAGFGLERPMLVAPDEGAQGLVKNVASGHGFDHDHLQKTRLSGDTVVIKTKNLDVTGRHVVLVDDMIATGGTMAESIRMLKSQGAIDVHLACVHPVLTRNAALRLFHAGVKDIIGTDTLEKAESKLSVAPLIAEALSGY</sequence>
<dbReference type="GO" id="GO:0006164">
    <property type="term" value="P:purine nucleotide biosynthetic process"/>
    <property type="evidence" value="ECO:0007669"/>
    <property type="project" value="TreeGrafter"/>
</dbReference>
<dbReference type="GO" id="GO:0016301">
    <property type="term" value="F:kinase activity"/>
    <property type="evidence" value="ECO:0007669"/>
    <property type="project" value="UniProtKB-KW"/>
</dbReference>
<dbReference type="EC" id="2.7.6.1" evidence="11"/>
<dbReference type="UniPathway" id="UPA00087">
    <property type="reaction ID" value="UER00172"/>
</dbReference>
<dbReference type="GO" id="GO:0004749">
    <property type="term" value="F:ribose phosphate diphosphokinase activity"/>
    <property type="evidence" value="ECO:0007669"/>
    <property type="project" value="UniProtKB-UniRule"/>
</dbReference>
<dbReference type="NCBIfam" id="TIGR01251">
    <property type="entry name" value="ribP_PPkin"/>
    <property type="match status" value="1"/>
</dbReference>
<proteinExistence type="inferred from homology"/>
<evidence type="ECO:0000256" key="7">
    <source>
        <dbReference type="ARBA" id="ARBA00022840"/>
    </source>
</evidence>
<feature type="domain" description="Ribose-phosphate pyrophosphokinase N-terminal" evidence="13">
    <location>
        <begin position="13"/>
        <end position="122"/>
    </location>
</feature>
<dbReference type="HAMAP" id="MF_00583_A">
    <property type="entry name" value="RibP_PPkinase_A"/>
    <property type="match status" value="1"/>
</dbReference>
<dbReference type="InterPro" id="IPR037514">
    <property type="entry name" value="Rib-P_diPkinase_arc"/>
</dbReference>
<dbReference type="SUPFAM" id="SSF53271">
    <property type="entry name" value="PRTase-like"/>
    <property type="match status" value="1"/>
</dbReference>
<dbReference type="PANTHER" id="PTHR10210:SF32">
    <property type="entry name" value="RIBOSE-PHOSPHATE PYROPHOSPHOKINASE 2"/>
    <property type="match status" value="1"/>
</dbReference>
<comment type="similarity">
    <text evidence="10 11">Belongs to the ribose-phosphate pyrophosphokinase family. Class III (archaeal) subfamily.</text>
</comment>
<evidence type="ECO:0000256" key="9">
    <source>
        <dbReference type="ARBA" id="ARBA00049535"/>
    </source>
</evidence>
<comment type="pathway">
    <text evidence="11">Metabolic intermediate biosynthesis; 5-phospho-alpha-D-ribose 1-diphosphate biosynthesis; 5-phospho-alpha-D-ribose 1-diphosphate from D-ribose 5-phosphate (route I): step 1/1.</text>
</comment>
<dbReference type="GO" id="GO:0006015">
    <property type="term" value="P:5-phosphoribose 1-diphosphate biosynthetic process"/>
    <property type="evidence" value="ECO:0007669"/>
    <property type="project" value="UniProtKB-UniRule"/>
</dbReference>
<keyword evidence="2 11" id="KW-0808">Transferase</keyword>
<dbReference type="AlphaFoldDB" id="A0A4P8R5H6"/>
<comment type="cofactor">
    <cofactor evidence="11">
        <name>Mg(2+)</name>
        <dbReference type="ChEBI" id="CHEBI:18420"/>
    </cofactor>
    <text evidence="11">Binds 2 Mg(2+) ions per subunit.</text>
</comment>
<dbReference type="FunFam" id="3.40.50.2020:FF:000014">
    <property type="entry name" value="Ribose-phosphate pyrophosphokinase 1"/>
    <property type="match status" value="1"/>
</dbReference>
<feature type="active site" evidence="11">
    <location>
        <position position="194"/>
    </location>
</feature>
<feature type="binding site" evidence="11">
    <location>
        <position position="196"/>
    </location>
    <ligand>
        <name>D-ribose 5-phosphate</name>
        <dbReference type="ChEBI" id="CHEBI:78346"/>
    </ligand>
</feature>
<evidence type="ECO:0000259" key="13">
    <source>
        <dbReference type="Pfam" id="PF13793"/>
    </source>
</evidence>
<comment type="catalytic activity">
    <reaction evidence="9 11">
        <text>D-ribose 5-phosphate + ATP = 5-phospho-alpha-D-ribose 1-diphosphate + AMP + H(+)</text>
        <dbReference type="Rhea" id="RHEA:15609"/>
        <dbReference type="ChEBI" id="CHEBI:15378"/>
        <dbReference type="ChEBI" id="CHEBI:30616"/>
        <dbReference type="ChEBI" id="CHEBI:58017"/>
        <dbReference type="ChEBI" id="CHEBI:78346"/>
        <dbReference type="ChEBI" id="CHEBI:456215"/>
        <dbReference type="EC" id="2.7.6.1"/>
    </reaction>
</comment>
<feature type="binding site" evidence="11">
    <location>
        <position position="132"/>
    </location>
    <ligand>
        <name>Mg(2+)</name>
        <dbReference type="ChEBI" id="CHEBI:18420"/>
        <label>1</label>
    </ligand>
</feature>
<evidence type="ECO:0000256" key="2">
    <source>
        <dbReference type="ARBA" id="ARBA00022679"/>
    </source>
</evidence>
<accession>A0A4P8R5H6</accession>
<dbReference type="InterPro" id="IPR029099">
    <property type="entry name" value="Pribosyltran_N"/>
</dbReference>
<evidence type="ECO:0000256" key="3">
    <source>
        <dbReference type="ARBA" id="ARBA00022723"/>
    </source>
</evidence>
<evidence type="ECO:0000313" key="15">
    <source>
        <dbReference type="Proteomes" id="UP000300067"/>
    </source>
</evidence>
<name>A0A4P8R5H6_METMZ</name>
<evidence type="ECO:0000259" key="12">
    <source>
        <dbReference type="Pfam" id="PF00156"/>
    </source>
</evidence>
<evidence type="ECO:0000256" key="10">
    <source>
        <dbReference type="ARBA" id="ARBA00061433"/>
    </source>
</evidence>
<keyword evidence="7 11" id="KW-0067">ATP-binding</keyword>
<keyword evidence="5 11" id="KW-0547">Nucleotide-binding</keyword>
<comment type="subcellular location">
    <subcellularLocation>
        <location evidence="11">Cytoplasm</location>
    </subcellularLocation>
</comment>
<dbReference type="Pfam" id="PF13793">
    <property type="entry name" value="Pribosyltran_N"/>
    <property type="match status" value="1"/>
</dbReference>
<reference evidence="14 15" key="1">
    <citation type="submission" date="2018-05" db="EMBL/GenBank/DDBJ databases">
        <title>Methanosarcina gilichinskyana sp. nov., a novel methanogenic archaeon isolated from Holocene permafrost, North East Russia.</title>
        <authorList>
            <person name="Oshurkova V."/>
            <person name="Meer M."/>
            <person name="Bochkareva O."/>
            <person name="Shcherbakova V."/>
        </authorList>
    </citation>
    <scope>NUCLEOTIDE SEQUENCE [LARGE SCALE GENOMIC DNA]</scope>
    <source>
        <strain evidence="14 15">JL01</strain>
    </source>
</reference>
<evidence type="ECO:0000256" key="1">
    <source>
        <dbReference type="ARBA" id="ARBA00022490"/>
    </source>
</evidence>
<dbReference type="GO" id="GO:0005737">
    <property type="term" value="C:cytoplasm"/>
    <property type="evidence" value="ECO:0007669"/>
    <property type="project" value="UniProtKB-SubCell"/>
</dbReference>
<dbReference type="EMBL" id="CP029709">
    <property type="protein sequence ID" value="QCR15204.1"/>
    <property type="molecule type" value="Genomic_DNA"/>
</dbReference>
<gene>
    <name evidence="11" type="primary">prs</name>
    <name evidence="14" type="ORF">DKM28_03280</name>
</gene>
<dbReference type="Pfam" id="PF00156">
    <property type="entry name" value="Pribosyltran"/>
    <property type="match status" value="1"/>
</dbReference>
<protein>
    <recommendedName>
        <fullName evidence="11">Ribose-phosphate pyrophosphokinase</fullName>
        <shortName evidence="11">RPPK</shortName>
        <ecNumber evidence="11">2.7.6.1</ecNumber>
    </recommendedName>
    <alternativeName>
        <fullName evidence="11">5-phospho-D-ribosyl alpha-1-diphosphate synthase</fullName>
    </alternativeName>
    <alternativeName>
        <fullName evidence="11">Phosphoribosyl diphosphate synthase</fullName>
    </alternativeName>
    <alternativeName>
        <fullName evidence="11">Phosphoribosyl pyrophosphate synthase</fullName>
        <shortName evidence="11">P-Rib-PP synthase</shortName>
        <shortName evidence="11">PRPP synthase</shortName>
        <shortName evidence="11">PRPPase</shortName>
    </alternativeName>
</protein>
<dbReference type="GO" id="GO:0005524">
    <property type="term" value="F:ATP binding"/>
    <property type="evidence" value="ECO:0007669"/>
    <property type="project" value="UniProtKB-KW"/>
</dbReference>
<dbReference type="PANTHER" id="PTHR10210">
    <property type="entry name" value="RIBOSE-PHOSPHATE DIPHOSPHOKINASE FAMILY MEMBER"/>
    <property type="match status" value="1"/>
</dbReference>
<evidence type="ECO:0000256" key="4">
    <source>
        <dbReference type="ARBA" id="ARBA00022727"/>
    </source>
</evidence>
<dbReference type="FunFam" id="3.40.50.2020:FF:000074">
    <property type="entry name" value="Ribose-phosphate pyrophosphokinase"/>
    <property type="match status" value="1"/>
</dbReference>
<keyword evidence="1 11" id="KW-0963">Cytoplasm</keyword>
<dbReference type="GO" id="GO:0000287">
    <property type="term" value="F:magnesium ion binding"/>
    <property type="evidence" value="ECO:0007669"/>
    <property type="project" value="UniProtKB-UniRule"/>
</dbReference>
<dbReference type="InterPro" id="IPR029057">
    <property type="entry name" value="PRTase-like"/>
</dbReference>
<feature type="binding site" evidence="11">
    <location>
        <begin position="46"/>
        <end position="48"/>
    </location>
    <ligand>
        <name>ATP</name>
        <dbReference type="ChEBI" id="CHEBI:30616"/>
    </ligand>
</feature>
<evidence type="ECO:0000256" key="11">
    <source>
        <dbReference type="HAMAP-Rule" id="MF_00583"/>
    </source>
</evidence>
<evidence type="ECO:0000256" key="5">
    <source>
        <dbReference type="ARBA" id="ARBA00022741"/>
    </source>
</evidence>
<feature type="binding site" evidence="11">
    <location>
        <position position="220"/>
    </location>
    <ligand>
        <name>D-ribose 5-phosphate</name>
        <dbReference type="ChEBI" id="CHEBI:78346"/>
    </ligand>
</feature>
<evidence type="ECO:0000256" key="6">
    <source>
        <dbReference type="ARBA" id="ARBA00022777"/>
    </source>
</evidence>
<dbReference type="SMART" id="SM01400">
    <property type="entry name" value="Pribosyltran_N"/>
    <property type="match status" value="1"/>
</dbReference>
<feature type="binding site" evidence="11">
    <location>
        <begin position="101"/>
        <end position="102"/>
    </location>
    <ligand>
        <name>ATP</name>
        <dbReference type="ChEBI" id="CHEBI:30616"/>
    </ligand>
</feature>
<dbReference type="Gene3D" id="3.40.50.2020">
    <property type="match status" value="2"/>
</dbReference>
<dbReference type="CDD" id="cd06223">
    <property type="entry name" value="PRTases_typeI"/>
    <property type="match status" value="1"/>
</dbReference>
<feature type="domain" description="Phosphoribosyltransferase" evidence="12">
    <location>
        <begin position="147"/>
        <end position="254"/>
    </location>
</feature>
<keyword evidence="8 11" id="KW-0460">Magnesium</keyword>
<dbReference type="NCBIfam" id="NF002095">
    <property type="entry name" value="PRK00934.1"/>
    <property type="match status" value="1"/>
</dbReference>
<feature type="binding site" evidence="11">
    <location>
        <position position="171"/>
    </location>
    <ligand>
        <name>Mg(2+)</name>
        <dbReference type="ChEBI" id="CHEBI:18420"/>
        <label>2</label>
    </ligand>
</feature>
<evidence type="ECO:0000256" key="8">
    <source>
        <dbReference type="ARBA" id="ARBA00022842"/>
    </source>
</evidence>
<comment type="caution">
    <text evidence="11">Lacks conserved residue(s) required for the propagation of feature annotation.</text>
</comment>
<dbReference type="GO" id="GO:0002189">
    <property type="term" value="C:ribose phosphate diphosphokinase complex"/>
    <property type="evidence" value="ECO:0007669"/>
    <property type="project" value="TreeGrafter"/>
</dbReference>
<dbReference type="InterPro" id="IPR005946">
    <property type="entry name" value="Rib-P_diPkinase"/>
</dbReference>